<comment type="similarity">
    <text evidence="7">Belongs to the protein kinase superfamily. Ser/Thr protein kinase family.</text>
</comment>
<dbReference type="PROSITE" id="PS50011">
    <property type="entry name" value="PROTEIN_KINASE_DOM"/>
    <property type="match status" value="1"/>
</dbReference>
<dbReference type="InterPro" id="IPR019734">
    <property type="entry name" value="TPR_rpt"/>
</dbReference>
<proteinExistence type="inferred from homology"/>
<dbReference type="PROSITE" id="PS00108">
    <property type="entry name" value="PROTEIN_KINASE_ST"/>
    <property type="match status" value="1"/>
</dbReference>
<dbReference type="Gene3D" id="3.30.200.20">
    <property type="entry name" value="Phosphorylase Kinase, domain 1"/>
    <property type="match status" value="1"/>
</dbReference>
<evidence type="ECO:0000256" key="2">
    <source>
        <dbReference type="ARBA" id="ARBA00022553"/>
    </source>
</evidence>
<dbReference type="InterPro" id="IPR000719">
    <property type="entry name" value="Prot_kinase_dom"/>
</dbReference>
<dbReference type="AlphaFoldDB" id="A0A090D1K4"/>
<comment type="function">
    <text evidence="7">Together with the serine/threonine kinase Pkn1, may play a role in the specific interactions with host proteins during intracellular growth.</text>
</comment>
<dbReference type="Pfam" id="PF00069">
    <property type="entry name" value="Pkinase"/>
    <property type="match status" value="1"/>
</dbReference>
<dbReference type="PANTHER" id="PTHR43289">
    <property type="entry name" value="MITOGEN-ACTIVATED PROTEIN KINASE KINASE KINASE 20-RELATED"/>
    <property type="match status" value="1"/>
</dbReference>
<accession>A0A090D1K4</accession>
<comment type="PTM">
    <text evidence="7">Autophosphorylated on serine and threonine residues.</text>
</comment>
<dbReference type="InterPro" id="IPR008271">
    <property type="entry name" value="Ser/Thr_kinase_AS"/>
</dbReference>
<dbReference type="SUPFAM" id="SSF56112">
    <property type="entry name" value="Protein kinase-like (PK-like)"/>
    <property type="match status" value="1"/>
</dbReference>
<name>A0A090D1K4_9BACT</name>
<dbReference type="NCBIfam" id="NF009651">
    <property type="entry name" value="PRK13184.1"/>
    <property type="match status" value="1"/>
</dbReference>
<dbReference type="InterPro" id="IPR017441">
    <property type="entry name" value="Protein_kinase_ATP_BS"/>
</dbReference>
<dbReference type="EMBL" id="CCEJ010000004">
    <property type="protein sequence ID" value="CDR33880.1"/>
    <property type="molecule type" value="Genomic_DNA"/>
</dbReference>
<evidence type="ECO:0000256" key="3">
    <source>
        <dbReference type="ARBA" id="ARBA00022679"/>
    </source>
</evidence>
<sequence length="962" mass="111633">MDSENNPKENPTPEENSFAFVKGQKPLDSEVKFRIGPYLILETIGKGGMGEVFLAYDTSCGRQIALKRIREDLLNFKQIHDRFLKEAHITSQLTHPSVIPIYTIHKDKGTIYYTMPYVKGETLRQLLKEARNQEIKEHHLEPVQSSIPSLIRILISICQAIAYAHSHQVLHRDIKPENIIVGRFGEVLILDWGLAKLMNDPDEEGEIEEKKGYFDLSGLTRVGKVVGTLNYMAPERALGKEANIQTDIYSLGVILYQMLTLRFPFKRKSLKNFREEMKYEELIDPTEIAPYRDVPRVLSKIAFTCLDPDPKKRYRRVEDLIRDLENFIEGRAEWFHTKELSPAKKSDWEFQENVFLAEHIAITRAAEVSDWMNLMISKDSFGENVRIEAKVRLKTHGHGVGFLISVPEISERRHLNDGYCLWLGSDINKSTKLLRSTVEVVHAPELVLKRYAWYKITIEKIEHRINFYLNDELQFSYVSHLPLVGTHVGLLSRDADYEIQDLNVFVAGQNVMVKCLAVPDAFLAHKNFTAALSEYRRIGYSFPGRQEGREAMFRAGITLLEEAKNETNPLLAEKLYDLSLKEFEKLHETPGAPLEYLGKALVYQSLKEYEEEIKCFELALRRFPSHPLSFILHEQILSRMHECSRSNRKATYKFILLALRRLPRILTLPNSKRLFSSLERHWEELFLLKAPSFLESSLQWSLNFSSILAFWLNKGYVLTEIAEDMLKKTVVEPLPVNLFTLLFKMEDSEFLSKAIQIFSQKEEYRLLAAFVQELNLILEPQEGVDELFLKTPLDFKTKELFLYALIDIWLAKGGANKAIILLDSLDPYLENTLELDSHKIWCYLKLNLFEEASKIFSNYPSDFLAKEDCPLFSLFGCFLAATDGEEVAYIHFLGAIDIAYPRTWTLLAHFLKGQRIENLSWQQRAFFWEKKQLYRQISLYYHCIGEPKQSELWLQRASFDKT</sequence>
<evidence type="ECO:0000256" key="7">
    <source>
        <dbReference type="HAMAP-Rule" id="MF_01957"/>
    </source>
</evidence>
<keyword evidence="11" id="KW-1185">Reference proteome</keyword>
<dbReference type="Gene3D" id="1.25.40.10">
    <property type="entry name" value="Tetratricopeptide repeat domain"/>
    <property type="match status" value="1"/>
</dbReference>
<dbReference type="SMART" id="SM00028">
    <property type="entry name" value="TPR"/>
    <property type="match status" value="1"/>
</dbReference>
<feature type="domain" description="Protein kinase" evidence="9">
    <location>
        <begin position="38"/>
        <end position="328"/>
    </location>
</feature>
<dbReference type="eggNOG" id="COG0515">
    <property type="taxonomic scope" value="Bacteria"/>
</dbReference>
<dbReference type="InterPro" id="IPR023507">
    <property type="entry name" value="Ser/Thr_kinase_PknD"/>
</dbReference>
<evidence type="ECO:0000256" key="1">
    <source>
        <dbReference type="ARBA" id="ARBA00022527"/>
    </source>
</evidence>
<dbReference type="HAMAP" id="MF_01957">
    <property type="entry name" value="PknD_kinase"/>
    <property type="match status" value="1"/>
</dbReference>
<dbReference type="Proteomes" id="UP000031552">
    <property type="component" value="Unassembled WGS sequence"/>
</dbReference>
<keyword evidence="5 7" id="KW-0418">Kinase</keyword>
<dbReference type="PANTHER" id="PTHR43289:SF34">
    <property type="entry name" value="SERINE_THREONINE-PROTEIN KINASE YBDM-RELATED"/>
    <property type="match status" value="1"/>
</dbReference>
<feature type="active site" description="Proton acceptor" evidence="7">
    <location>
        <position position="173"/>
    </location>
</feature>
<dbReference type="STRING" id="1437425.CSEC_1054"/>
<dbReference type="InterPro" id="IPR011990">
    <property type="entry name" value="TPR-like_helical_dom_sf"/>
</dbReference>
<dbReference type="GO" id="GO:0005524">
    <property type="term" value="F:ATP binding"/>
    <property type="evidence" value="ECO:0007669"/>
    <property type="project" value="UniProtKB-UniRule"/>
</dbReference>
<dbReference type="Gene3D" id="1.10.510.10">
    <property type="entry name" value="Transferase(Phosphotransferase) domain 1"/>
    <property type="match status" value="1"/>
</dbReference>
<reference evidence="10" key="1">
    <citation type="submission" date="2013-12" db="EMBL/GenBank/DDBJ databases">
        <authorList>
            <person name="Linke B."/>
        </authorList>
    </citation>
    <scope>NUCLEOTIDE SEQUENCE [LARGE SCALE GENOMIC DNA]</scope>
    <source>
        <strain evidence="10">CRIB-18</strain>
    </source>
</reference>
<feature type="binding site" evidence="7">
    <location>
        <begin position="44"/>
        <end position="52"/>
    </location>
    <ligand>
        <name>ATP</name>
        <dbReference type="ChEBI" id="CHEBI:30616"/>
    </ligand>
</feature>
<dbReference type="SMART" id="SM00220">
    <property type="entry name" value="S_TKc"/>
    <property type="match status" value="1"/>
</dbReference>
<comment type="caution">
    <text evidence="10">The sequence shown here is derived from an EMBL/GenBank/DDBJ whole genome shotgun (WGS) entry which is preliminary data.</text>
</comment>
<keyword evidence="2 7" id="KW-0597">Phosphoprotein</keyword>
<evidence type="ECO:0000256" key="4">
    <source>
        <dbReference type="ARBA" id="ARBA00022741"/>
    </source>
</evidence>
<dbReference type="CDD" id="cd14014">
    <property type="entry name" value="STKc_PknB_like"/>
    <property type="match status" value="1"/>
</dbReference>
<dbReference type="Gene3D" id="2.60.120.560">
    <property type="entry name" value="Exo-inulinase, domain 1"/>
    <property type="match status" value="1"/>
</dbReference>
<protein>
    <recommendedName>
        <fullName evidence="7">Serine/threonine-protein kinase PknD</fullName>
        <ecNumber evidence="7">2.7.11.1</ecNumber>
    </recommendedName>
</protein>
<reference evidence="10" key="2">
    <citation type="submission" date="2014-09" db="EMBL/GenBank/DDBJ databases">
        <title>Criblamydia sequanensis harbors a mega-plasmid encoding arsenite resistance.</title>
        <authorList>
            <person name="Bertelli C."/>
            <person name="Goesmann A."/>
            <person name="Greub G."/>
        </authorList>
    </citation>
    <scope>NUCLEOTIDE SEQUENCE [LARGE SCALE GENOMIC DNA]</scope>
    <source>
        <strain evidence="10">CRIB-18</strain>
    </source>
</reference>
<keyword evidence="6 7" id="KW-0067">ATP-binding</keyword>
<keyword evidence="3 7" id="KW-0808">Transferase</keyword>
<keyword evidence="4 7" id="KW-0547">Nucleotide-binding</keyword>
<evidence type="ECO:0000313" key="10">
    <source>
        <dbReference type="EMBL" id="CDR33880.1"/>
    </source>
</evidence>
<evidence type="ECO:0000259" key="9">
    <source>
        <dbReference type="PROSITE" id="PS50011"/>
    </source>
</evidence>
<dbReference type="OrthoDB" id="9788659at2"/>
<feature type="binding site" evidence="7 8">
    <location>
        <position position="67"/>
    </location>
    <ligand>
        <name>ATP</name>
        <dbReference type="ChEBI" id="CHEBI:30616"/>
    </ligand>
</feature>
<dbReference type="InterPro" id="IPR011009">
    <property type="entry name" value="Kinase-like_dom_sf"/>
</dbReference>
<organism evidence="10 11">
    <name type="scientific">Candidatus Criblamydia sequanensis CRIB-18</name>
    <dbReference type="NCBI Taxonomy" id="1437425"/>
    <lineage>
        <taxon>Bacteria</taxon>
        <taxon>Pseudomonadati</taxon>
        <taxon>Chlamydiota</taxon>
        <taxon>Chlamydiia</taxon>
        <taxon>Parachlamydiales</taxon>
        <taxon>Candidatus Criblamydiaceae</taxon>
        <taxon>Candidatus Criblamydia</taxon>
    </lineage>
</organism>
<dbReference type="EC" id="2.7.11.1" evidence="7"/>
<comment type="catalytic activity">
    <reaction evidence="7">
        <text>L-seryl-[protein] + ATP = O-phospho-L-seryl-[protein] + ADP + H(+)</text>
        <dbReference type="Rhea" id="RHEA:17989"/>
        <dbReference type="Rhea" id="RHEA-COMP:9863"/>
        <dbReference type="Rhea" id="RHEA-COMP:11604"/>
        <dbReference type="ChEBI" id="CHEBI:15378"/>
        <dbReference type="ChEBI" id="CHEBI:29999"/>
        <dbReference type="ChEBI" id="CHEBI:30616"/>
        <dbReference type="ChEBI" id="CHEBI:83421"/>
        <dbReference type="ChEBI" id="CHEBI:456216"/>
        <dbReference type="EC" id="2.7.11.1"/>
    </reaction>
</comment>
<evidence type="ECO:0000256" key="5">
    <source>
        <dbReference type="ARBA" id="ARBA00022777"/>
    </source>
</evidence>
<dbReference type="eggNOG" id="COG0457">
    <property type="taxonomic scope" value="Bacteria"/>
</dbReference>
<comment type="catalytic activity">
    <reaction evidence="7">
        <text>L-threonyl-[protein] + ATP = O-phospho-L-threonyl-[protein] + ADP + H(+)</text>
        <dbReference type="Rhea" id="RHEA:46608"/>
        <dbReference type="Rhea" id="RHEA-COMP:11060"/>
        <dbReference type="Rhea" id="RHEA-COMP:11605"/>
        <dbReference type="ChEBI" id="CHEBI:15378"/>
        <dbReference type="ChEBI" id="CHEBI:30013"/>
        <dbReference type="ChEBI" id="CHEBI:30616"/>
        <dbReference type="ChEBI" id="CHEBI:61977"/>
        <dbReference type="ChEBI" id="CHEBI:456216"/>
        <dbReference type="EC" id="2.7.11.1"/>
    </reaction>
</comment>
<gene>
    <name evidence="7 10" type="primary">pknD</name>
    <name evidence="10" type="ORF">CSEC_1054</name>
</gene>
<dbReference type="PROSITE" id="PS00107">
    <property type="entry name" value="PROTEIN_KINASE_ATP"/>
    <property type="match status" value="1"/>
</dbReference>
<keyword evidence="1 7" id="KW-0723">Serine/threonine-protein kinase</keyword>
<evidence type="ECO:0000256" key="8">
    <source>
        <dbReference type="PROSITE-ProRule" id="PRU10141"/>
    </source>
</evidence>
<dbReference type="GO" id="GO:0106310">
    <property type="term" value="F:protein serine kinase activity"/>
    <property type="evidence" value="ECO:0007669"/>
    <property type="project" value="RHEA"/>
</dbReference>
<evidence type="ECO:0000256" key="6">
    <source>
        <dbReference type="ARBA" id="ARBA00022840"/>
    </source>
</evidence>
<dbReference type="RefSeq" id="WP_053331807.1">
    <property type="nucleotide sequence ID" value="NZ_CCEJ010000004.1"/>
</dbReference>
<evidence type="ECO:0000313" key="11">
    <source>
        <dbReference type="Proteomes" id="UP000031552"/>
    </source>
</evidence>
<dbReference type="SUPFAM" id="SSF48452">
    <property type="entry name" value="TPR-like"/>
    <property type="match status" value="1"/>
</dbReference>
<dbReference type="GO" id="GO:0004674">
    <property type="term" value="F:protein serine/threonine kinase activity"/>
    <property type="evidence" value="ECO:0007669"/>
    <property type="project" value="UniProtKB-UniRule"/>
</dbReference>